<evidence type="ECO:0000313" key="3">
    <source>
        <dbReference type="Proteomes" id="UP000178817"/>
    </source>
</evidence>
<proteinExistence type="predicted"/>
<keyword evidence="1" id="KW-0472">Membrane</keyword>
<dbReference type="STRING" id="1802726.A3B07_00545"/>
<dbReference type="AlphaFoldDB" id="A0A1G2SE11"/>
<comment type="caution">
    <text evidence="2">The sequence shown here is derived from an EMBL/GenBank/DDBJ whole genome shotgun (WGS) entry which is preliminary data.</text>
</comment>
<keyword evidence="1" id="KW-1133">Transmembrane helix</keyword>
<keyword evidence="1" id="KW-0812">Transmembrane</keyword>
<reference evidence="2 3" key="1">
    <citation type="journal article" date="2016" name="Nat. Commun.">
        <title>Thousands of microbial genomes shed light on interconnected biogeochemical processes in an aquifer system.</title>
        <authorList>
            <person name="Anantharaman K."/>
            <person name="Brown C.T."/>
            <person name="Hug L.A."/>
            <person name="Sharon I."/>
            <person name="Castelle C.J."/>
            <person name="Probst A.J."/>
            <person name="Thomas B.C."/>
            <person name="Singh A."/>
            <person name="Wilkins M.J."/>
            <person name="Karaoz U."/>
            <person name="Brodie E.L."/>
            <person name="Williams K.H."/>
            <person name="Hubbard S.S."/>
            <person name="Banfield J.F."/>
        </authorList>
    </citation>
    <scope>NUCLEOTIDE SEQUENCE [LARGE SCALE GENOMIC DNA]</scope>
</reference>
<sequence length="157" mass="18175">MESENNNKHIMRNALIFSITIMLCVGGYFYYTQFVQKELQISDEPKKTEYGTVAPQDFPQDFLSEVNTPLEQSYVLEYPNQKQQTIVFETARSLEENQRIYTEYLQNNGWAITANSFDEKYVSFYASKEGAELNIVVFFDESVAKNKVSISVLNTTK</sequence>
<evidence type="ECO:0000313" key="2">
    <source>
        <dbReference type="EMBL" id="OHA83240.1"/>
    </source>
</evidence>
<gene>
    <name evidence="2" type="ORF">A3B07_00545</name>
</gene>
<protein>
    <submittedName>
        <fullName evidence="2">Uncharacterized protein</fullName>
    </submittedName>
</protein>
<dbReference type="EMBL" id="MHUV01000001">
    <property type="protein sequence ID" value="OHA83240.1"/>
    <property type="molecule type" value="Genomic_DNA"/>
</dbReference>
<feature type="transmembrane region" description="Helical" evidence="1">
    <location>
        <begin position="12"/>
        <end position="31"/>
    </location>
</feature>
<dbReference type="Proteomes" id="UP000178817">
    <property type="component" value="Unassembled WGS sequence"/>
</dbReference>
<name>A0A1G2SE11_9BACT</name>
<evidence type="ECO:0000256" key="1">
    <source>
        <dbReference type="SAM" id="Phobius"/>
    </source>
</evidence>
<organism evidence="2 3">
    <name type="scientific">Candidatus Yonathbacteria bacterium RIFCSPLOWO2_01_FULL_43_27</name>
    <dbReference type="NCBI Taxonomy" id="1802726"/>
    <lineage>
        <taxon>Bacteria</taxon>
        <taxon>Candidatus Yonathiibacteriota</taxon>
    </lineage>
</organism>
<accession>A0A1G2SE11</accession>